<keyword evidence="2" id="KW-1185">Reference proteome</keyword>
<proteinExistence type="predicted"/>
<comment type="caution">
    <text evidence="1">The sequence shown here is derived from an EMBL/GenBank/DDBJ whole genome shotgun (WGS) entry which is preliminary data.</text>
</comment>
<dbReference type="EMBL" id="JAPXFL010000012">
    <property type="protein sequence ID" value="KAK9498849.1"/>
    <property type="molecule type" value="Genomic_DNA"/>
</dbReference>
<reference evidence="1 2" key="1">
    <citation type="submission" date="2022-12" db="EMBL/GenBank/DDBJ databases">
        <title>Chromosome-level genome assembly of true bugs.</title>
        <authorList>
            <person name="Ma L."/>
            <person name="Li H."/>
        </authorList>
    </citation>
    <scope>NUCLEOTIDE SEQUENCE [LARGE SCALE GENOMIC DNA]</scope>
    <source>
        <strain evidence="1">Lab_2022b</strain>
    </source>
</reference>
<organism evidence="1 2">
    <name type="scientific">Rhynocoris fuscipes</name>
    <dbReference type="NCBI Taxonomy" id="488301"/>
    <lineage>
        <taxon>Eukaryota</taxon>
        <taxon>Metazoa</taxon>
        <taxon>Ecdysozoa</taxon>
        <taxon>Arthropoda</taxon>
        <taxon>Hexapoda</taxon>
        <taxon>Insecta</taxon>
        <taxon>Pterygota</taxon>
        <taxon>Neoptera</taxon>
        <taxon>Paraneoptera</taxon>
        <taxon>Hemiptera</taxon>
        <taxon>Heteroptera</taxon>
        <taxon>Panheteroptera</taxon>
        <taxon>Cimicomorpha</taxon>
        <taxon>Reduviidae</taxon>
        <taxon>Harpactorinae</taxon>
        <taxon>Harpactorini</taxon>
        <taxon>Rhynocoris</taxon>
    </lineage>
</organism>
<evidence type="ECO:0000313" key="1">
    <source>
        <dbReference type="EMBL" id="KAK9498849.1"/>
    </source>
</evidence>
<accession>A0AAW1CRG4</accession>
<evidence type="ECO:0000313" key="2">
    <source>
        <dbReference type="Proteomes" id="UP001461498"/>
    </source>
</evidence>
<protein>
    <submittedName>
        <fullName evidence="1">Uncharacterized protein</fullName>
    </submittedName>
</protein>
<name>A0AAW1CRG4_9HEMI</name>
<sequence length="71" mass="8744">MNELESKICFMLQVKWHPCSVDVGKKLIMSKLSYIRMEYKQFLSCLQLFLRYSGHKIRSFEQFCWQHCWFD</sequence>
<dbReference type="Proteomes" id="UP001461498">
    <property type="component" value="Unassembled WGS sequence"/>
</dbReference>
<gene>
    <name evidence="1" type="ORF">O3M35_003405</name>
</gene>
<dbReference type="AlphaFoldDB" id="A0AAW1CRG4"/>